<dbReference type="HOGENOM" id="CLU_007197_0_0_7"/>
<feature type="coiled-coil region" evidence="1">
    <location>
        <begin position="268"/>
        <end position="302"/>
    </location>
</feature>
<keyword evidence="1" id="KW-0175">Coiled coil</keyword>
<evidence type="ECO:0000256" key="1">
    <source>
        <dbReference type="SAM" id="Coils"/>
    </source>
</evidence>
<dbReference type="SUPFAM" id="SSF53335">
    <property type="entry name" value="S-adenosyl-L-methionine-dependent methyltransferases"/>
    <property type="match status" value="1"/>
</dbReference>
<dbReference type="InterPro" id="IPR029063">
    <property type="entry name" value="SAM-dependent_MTases_sf"/>
</dbReference>
<dbReference type="InterPro" id="IPR050194">
    <property type="entry name" value="Glycosyltransferase_grp1"/>
</dbReference>
<feature type="domain" description="Glycosyl transferase family 1" evidence="2">
    <location>
        <begin position="1048"/>
        <end position="1184"/>
    </location>
</feature>
<dbReference type="SUPFAM" id="SSF53756">
    <property type="entry name" value="UDP-Glycosyltransferase/glycogen phosphorylase"/>
    <property type="match status" value="2"/>
</dbReference>
<dbReference type="CDD" id="cd03823">
    <property type="entry name" value="GT4_ExpE7-like"/>
    <property type="match status" value="1"/>
</dbReference>
<dbReference type="KEGG" id="ccx:COCOR_04822"/>
<evidence type="ECO:0000313" key="5">
    <source>
        <dbReference type="Proteomes" id="UP000007587"/>
    </source>
</evidence>
<keyword evidence="4" id="KW-0808">Transferase</keyword>
<dbReference type="PANTHER" id="PTHR45947:SF13">
    <property type="entry name" value="TRANSFERASE"/>
    <property type="match status" value="1"/>
</dbReference>
<dbReference type="Pfam" id="PF13578">
    <property type="entry name" value="Methyltransf_24"/>
    <property type="match status" value="1"/>
</dbReference>
<keyword evidence="5" id="KW-1185">Reference proteome</keyword>
<dbReference type="InterPro" id="IPR028098">
    <property type="entry name" value="Glyco_trans_4-like_N"/>
</dbReference>
<dbReference type="InterPro" id="IPR001296">
    <property type="entry name" value="Glyco_trans_1"/>
</dbReference>
<dbReference type="InParanoid" id="H8MM43"/>
<reference evidence="5" key="2">
    <citation type="submission" date="2012-03" db="EMBL/GenBank/DDBJ databases">
        <title>Genome sequence of the fruiting myxobacterium Corallococcus coralloides DSM 2259.</title>
        <authorList>
            <person name="Huntley S."/>
            <person name="Zhang Y."/>
            <person name="Treuner-Lange A."/>
            <person name="Sensen C.W."/>
            <person name="Sogaard-Andersen L."/>
        </authorList>
    </citation>
    <scope>NUCLEOTIDE SEQUENCE [LARGE SCALE GENOMIC DNA]</scope>
    <source>
        <strain evidence="5">ATCC 25202 / DSM 2259 / NBRC 100086 / M2</strain>
    </source>
</reference>
<dbReference type="GO" id="GO:0016757">
    <property type="term" value="F:glycosyltransferase activity"/>
    <property type="evidence" value="ECO:0007669"/>
    <property type="project" value="InterPro"/>
</dbReference>
<dbReference type="eggNOG" id="COG0438">
    <property type="taxonomic scope" value="Bacteria"/>
</dbReference>
<organism evidence="4 5">
    <name type="scientific">Corallococcus coralloides (strain ATCC 25202 / DSM 2259 / NBRC 100086 / M2)</name>
    <name type="common">Myxococcus coralloides</name>
    <dbReference type="NCBI Taxonomy" id="1144275"/>
    <lineage>
        <taxon>Bacteria</taxon>
        <taxon>Pseudomonadati</taxon>
        <taxon>Myxococcota</taxon>
        <taxon>Myxococcia</taxon>
        <taxon>Myxococcales</taxon>
        <taxon>Cystobacterineae</taxon>
        <taxon>Myxococcaceae</taxon>
        <taxon>Corallococcus</taxon>
    </lineage>
</organism>
<dbReference type="Pfam" id="PF00534">
    <property type="entry name" value="Glycos_transf_1"/>
    <property type="match status" value="1"/>
</dbReference>
<dbReference type="Gene3D" id="3.40.50.2000">
    <property type="entry name" value="Glycogen Phosphorylase B"/>
    <property type="match status" value="3"/>
</dbReference>
<dbReference type="STRING" id="1144275.COCOR_04822"/>
<proteinExistence type="predicted"/>
<dbReference type="EMBL" id="CP003389">
    <property type="protein sequence ID" value="AFE06048.1"/>
    <property type="molecule type" value="Genomic_DNA"/>
</dbReference>
<feature type="domain" description="Glycosyltransferase subfamily 4-like N-terminal" evidence="3">
    <location>
        <begin position="826"/>
        <end position="1019"/>
    </location>
</feature>
<dbReference type="AlphaFoldDB" id="H8MM43"/>
<evidence type="ECO:0000313" key="4">
    <source>
        <dbReference type="EMBL" id="AFE06048.1"/>
    </source>
</evidence>
<dbReference type="PANTHER" id="PTHR45947">
    <property type="entry name" value="SULFOQUINOVOSYL TRANSFERASE SQD2"/>
    <property type="match status" value="1"/>
</dbReference>
<dbReference type="eggNOG" id="COG4122">
    <property type="taxonomic scope" value="Bacteria"/>
</dbReference>
<evidence type="ECO:0000259" key="2">
    <source>
        <dbReference type="Pfam" id="PF00534"/>
    </source>
</evidence>
<dbReference type="Proteomes" id="UP000007587">
    <property type="component" value="Chromosome"/>
</dbReference>
<dbReference type="Pfam" id="PF13692">
    <property type="entry name" value="Glyco_trans_1_4"/>
    <property type="match status" value="1"/>
</dbReference>
<dbReference type="eggNOG" id="COG0297">
    <property type="taxonomic scope" value="Bacteria"/>
</dbReference>
<dbReference type="Pfam" id="PF13579">
    <property type="entry name" value="Glyco_trans_4_4"/>
    <property type="match status" value="1"/>
</dbReference>
<dbReference type="Gene3D" id="3.40.50.150">
    <property type="entry name" value="Vaccinia Virus protein VP39"/>
    <property type="match status" value="1"/>
</dbReference>
<protein>
    <submittedName>
        <fullName evidence="4">Group 1 glycosyl transferase</fullName>
    </submittedName>
</protein>
<reference evidence="4 5" key="1">
    <citation type="journal article" date="2012" name="J. Bacteriol.">
        <title>Complete Genome Sequence of the Fruiting Myxobacterium Corallococcus coralloides DSM 2259.</title>
        <authorList>
            <person name="Huntley S."/>
            <person name="Zhang Y."/>
            <person name="Treuner-Lange A."/>
            <person name="Kneip S."/>
            <person name="Sensen C.W."/>
            <person name="Sogaard-Andersen L."/>
        </authorList>
    </citation>
    <scope>NUCLEOTIDE SEQUENCE [LARGE SCALE GENOMIC DNA]</scope>
    <source>
        <strain evidence="5">ATCC 25202 / DSM 2259 / NBRC 100086 / M2</strain>
    </source>
</reference>
<sequence length="1229" mass="136678">MEDIRQGGGRALPAARVCLPDVTNMHSQLNPLEHPLCLTQPLRLLASSAWVEHVPFAMFLVDLLRPATLVELGTHTGVSYSAFCQAVDALKLETRCHAVDTWKGDSQAGFYGPEVLADLRAHHDPRYSRFSQLHAMTFDEALSQFADGSVDLLHIDGCHEYAQVKADFERWRPKLSARGVVLFHDTQVRERNFGVWRLWEEIRGQHPSFEFEHGFGLGVLAVGPEQPEGMVALTSTRDAEREHLRQAFATLGGRLTLLLQQQHLRDAYGQKEQQAADHARQAQQLQAELDAAREAARDTASTLRETEGRLARLGLAQRMLQDELGRKNARIHELDAHVSRQGSELAHINGSLAWKAINRYWAMRERVLPPGTKRGHYYQKSKGTLHKVGAKLIRLPAKQGALQALRAAKAALTPATPVAPAAPVIAPAPSAPPAPPSPWTVPLTQVSQASMGQRILIIAELSLPQCKRYRVDQKVAMFHRLGYDVTVVNWHDHAECKAALQFHGLVIYYRVPAYPAVEELLAETRRLGLPHFFDVDDLIFDVEQYEQNSNVLRLPAAERELLINGVRQYRRALSLSENAIASTPTLAREMAKANSGKVYIVENCLDDVILEVAKEMEARPPAVDPDWVTIGYGSGTRTHDADFTIAADAILAVMERHPNVRLAIHGYLELPEGFKRFSDRIFRIPFLDAEDYLRALASWQISIAPLEPTVFNEAKSNIKFIEASVFRVPTVCSSTGPFREILEHGRNGFLATTREEWESALSALVEDASLRKRMGEEAHRSVMARYHPAVVATERLQPILQHLPPAPPPRLKVLAVNVLFAPLSFGGATIVAEQVSDRLKAEGCDVTVFTGIVGSTLPDYSVVRYEAMGLPVIATKVPSLTDRAQEYQNPRMGETFTQVLKSVRPDVVHFHSIQLLSSTIATACAAEGIPYTITLHDAWWLCERQFMVREDNSYCDQKAIDLRVCSKCMPDSRYTFKRTFALRKVLDGAALLMTPSEFQRQLYIANGIAPERIVVNKNGVLLPGRERAARPANAPVRFAYLGGRAVHKGYFWLKDILESVPDSNWVLKMTDIQLRLGPAAIDAKEWKVKGQVEVVPPYDQDGLDAFFDGVDVLLMPSQWKESFGLAVREALARNVWVVTTASGGVSEDIVDGVNGNVLAIGDADGYRRVLRDLMAHPERLARYQNPHRAAVRDYVTQARELHGFLAGLVTPPAARSTPRATASAAATHR</sequence>
<name>H8MM43_CORCM</name>
<accession>H8MM43</accession>
<evidence type="ECO:0000259" key="3">
    <source>
        <dbReference type="Pfam" id="PF13579"/>
    </source>
</evidence>
<gene>
    <name evidence="4" type="ordered locus">COCOR_04822</name>
</gene>